<dbReference type="eggNOG" id="COG1979">
    <property type="taxonomic scope" value="Bacteria"/>
</dbReference>
<accession>Q089X9</accession>
<dbReference type="Pfam" id="PF25137">
    <property type="entry name" value="ADH_Fe_C"/>
    <property type="match status" value="1"/>
</dbReference>
<dbReference type="KEGG" id="sfr:Sfri_0073"/>
<reference evidence="6 7" key="1">
    <citation type="submission" date="2006-08" db="EMBL/GenBank/DDBJ databases">
        <title>Complete sequence of Shewanella frigidimarina NCIMB 400.</title>
        <authorList>
            <consortium name="US DOE Joint Genome Institute"/>
            <person name="Copeland A."/>
            <person name="Lucas S."/>
            <person name="Lapidus A."/>
            <person name="Barry K."/>
            <person name="Detter J.C."/>
            <person name="Glavina del Rio T."/>
            <person name="Hammon N."/>
            <person name="Israni S."/>
            <person name="Dalin E."/>
            <person name="Tice H."/>
            <person name="Pitluck S."/>
            <person name="Fredrickson J.K."/>
            <person name="Kolker E."/>
            <person name="McCuel L.A."/>
            <person name="DiChristina T."/>
            <person name="Nealson K.H."/>
            <person name="Newman D."/>
            <person name="Tiedje J.M."/>
            <person name="Zhou J."/>
            <person name="Romine M.F."/>
            <person name="Culley D.E."/>
            <person name="Serres M."/>
            <person name="Chertkov O."/>
            <person name="Brettin T."/>
            <person name="Bruce D."/>
            <person name="Han C."/>
            <person name="Tapia R."/>
            <person name="Gilna P."/>
            <person name="Schmutz J."/>
            <person name="Larimer F."/>
            <person name="Land M."/>
            <person name="Hauser L."/>
            <person name="Kyrpides N."/>
            <person name="Mikhailova N."/>
            <person name="Richardson P."/>
        </authorList>
    </citation>
    <scope>NUCLEOTIDE SEQUENCE [LARGE SCALE GENOMIC DNA]</scope>
    <source>
        <strain evidence="6 7">NCIMB 400</strain>
    </source>
</reference>
<evidence type="ECO:0000259" key="4">
    <source>
        <dbReference type="Pfam" id="PF00465"/>
    </source>
</evidence>
<dbReference type="FunFam" id="3.40.50.1970:FF:000003">
    <property type="entry name" value="Alcohol dehydrogenase, iron-containing"/>
    <property type="match status" value="1"/>
</dbReference>
<dbReference type="GO" id="GO:0008106">
    <property type="term" value="F:alcohol dehydrogenase (NADP+) activity"/>
    <property type="evidence" value="ECO:0007669"/>
    <property type="project" value="TreeGrafter"/>
</dbReference>
<dbReference type="GO" id="GO:0046872">
    <property type="term" value="F:metal ion binding"/>
    <property type="evidence" value="ECO:0007669"/>
    <property type="project" value="InterPro"/>
</dbReference>
<dbReference type="HOGENOM" id="CLU_007207_0_4_6"/>
<evidence type="ECO:0000313" key="6">
    <source>
        <dbReference type="EMBL" id="ABI69936.1"/>
    </source>
</evidence>
<dbReference type="Gene3D" id="3.40.50.1970">
    <property type="match status" value="1"/>
</dbReference>
<name>Q089X9_SHEFN</name>
<feature type="domain" description="Alcohol dehydrogenase iron-type/glycerol dehydrogenase GldA" evidence="4">
    <location>
        <begin position="17"/>
        <end position="185"/>
    </location>
</feature>
<dbReference type="InterPro" id="IPR056798">
    <property type="entry name" value="ADH_Fe_C"/>
</dbReference>
<keyword evidence="3" id="KW-0560">Oxidoreductase</keyword>
<sequence length="395" mass="43138">MLNQKATIMLNFDYRNPTHVVFGKDRIAELDQLVPENARVLITYGGGSVQRFGTLDKVKAALGNRTVFEFGGIEANPKYDTLIKAVEVARKENIDFLLAVGGGSVMDGTKFIALATQFDGDTASLLHHGFTPVPVANDKVIPLGVIATLPATGSEMNAFAVVSYQGGKFPVNHPCAYPTFAMLDPELTFSLPKIQVANGVVDAFVHVLEQYATYPVDARVQDRMAEGIMRTLIEIGPITVEEPTNYDARANLMWSATSALNGMIGTGVPLDWSTHMIGHELTALFHIDHAQTLAVVLPSLWRVLKEQKHAKLVQYAARVWDITEGDEASRVDQAIDKTEAFFKQVGLPVRLRDHGVTQEQLGLVVDALEAHGMTALSESGKVDLATSRKILDMAW</sequence>
<dbReference type="PANTHER" id="PTHR43633">
    <property type="entry name" value="ALCOHOL DEHYDROGENASE YQHD"/>
    <property type="match status" value="1"/>
</dbReference>
<dbReference type="STRING" id="318167.Sfri_0073"/>
<dbReference type="Proteomes" id="UP000000684">
    <property type="component" value="Chromosome"/>
</dbReference>
<dbReference type="GO" id="GO:0005829">
    <property type="term" value="C:cytosol"/>
    <property type="evidence" value="ECO:0007669"/>
    <property type="project" value="TreeGrafter"/>
</dbReference>
<dbReference type="InterPro" id="IPR018211">
    <property type="entry name" value="ADH_Fe_CS"/>
</dbReference>
<dbReference type="GO" id="GO:1990002">
    <property type="term" value="F:methylglyoxal reductase (NADPH) (acetol producing) activity"/>
    <property type="evidence" value="ECO:0007669"/>
    <property type="project" value="TreeGrafter"/>
</dbReference>
<evidence type="ECO:0000313" key="7">
    <source>
        <dbReference type="Proteomes" id="UP000000684"/>
    </source>
</evidence>
<dbReference type="PROSITE" id="PS00060">
    <property type="entry name" value="ADH_IRON_2"/>
    <property type="match status" value="1"/>
</dbReference>
<dbReference type="AlphaFoldDB" id="Q089X9"/>
<evidence type="ECO:0000259" key="5">
    <source>
        <dbReference type="Pfam" id="PF25137"/>
    </source>
</evidence>
<dbReference type="PANTHER" id="PTHR43633:SF1">
    <property type="entry name" value="ALCOHOL DEHYDROGENASE YQHD"/>
    <property type="match status" value="1"/>
</dbReference>
<evidence type="ECO:0000256" key="3">
    <source>
        <dbReference type="ARBA" id="ARBA00023002"/>
    </source>
</evidence>
<dbReference type="InterPro" id="IPR001670">
    <property type="entry name" value="ADH_Fe/GldA"/>
</dbReference>
<dbReference type="CDD" id="cd08187">
    <property type="entry name" value="BDH"/>
    <property type="match status" value="1"/>
</dbReference>
<proteinExistence type="inferred from homology"/>
<dbReference type="InterPro" id="IPR044731">
    <property type="entry name" value="BDH-like"/>
</dbReference>
<dbReference type="GO" id="GO:1990362">
    <property type="term" value="F:butanol dehydrogenase (NAD+) activity"/>
    <property type="evidence" value="ECO:0007669"/>
    <property type="project" value="InterPro"/>
</dbReference>
<evidence type="ECO:0000256" key="1">
    <source>
        <dbReference type="ARBA" id="ARBA00001962"/>
    </source>
</evidence>
<gene>
    <name evidence="6" type="ordered locus">Sfri_0073</name>
</gene>
<dbReference type="Gene3D" id="1.20.1090.10">
    <property type="entry name" value="Dehydroquinate synthase-like - alpha domain"/>
    <property type="match status" value="1"/>
</dbReference>
<dbReference type="EMBL" id="CP000447">
    <property type="protein sequence ID" value="ABI69936.1"/>
    <property type="molecule type" value="Genomic_DNA"/>
</dbReference>
<keyword evidence="7" id="KW-1185">Reference proteome</keyword>
<evidence type="ECO:0000256" key="2">
    <source>
        <dbReference type="ARBA" id="ARBA00007358"/>
    </source>
</evidence>
<organism evidence="6 7">
    <name type="scientific">Shewanella frigidimarina (strain NCIMB 400)</name>
    <dbReference type="NCBI Taxonomy" id="318167"/>
    <lineage>
        <taxon>Bacteria</taxon>
        <taxon>Pseudomonadati</taxon>
        <taxon>Pseudomonadota</taxon>
        <taxon>Gammaproteobacteria</taxon>
        <taxon>Alteromonadales</taxon>
        <taxon>Shewanellaceae</taxon>
        <taxon>Shewanella</taxon>
    </lineage>
</organism>
<comment type="similarity">
    <text evidence="2">Belongs to the iron-containing alcohol dehydrogenase family.</text>
</comment>
<feature type="domain" description="Fe-containing alcohol dehydrogenase-like C-terminal" evidence="5">
    <location>
        <begin position="197"/>
        <end position="367"/>
    </location>
</feature>
<dbReference type="SUPFAM" id="SSF56796">
    <property type="entry name" value="Dehydroquinate synthase-like"/>
    <property type="match status" value="1"/>
</dbReference>
<protein>
    <submittedName>
        <fullName evidence="6">Iron-containing alcohol dehydrogenase</fullName>
    </submittedName>
</protein>
<dbReference type="Pfam" id="PF00465">
    <property type="entry name" value="Fe-ADH"/>
    <property type="match status" value="1"/>
</dbReference>
<comment type="cofactor">
    <cofactor evidence="1">
        <name>Fe cation</name>
        <dbReference type="ChEBI" id="CHEBI:24875"/>
    </cofactor>
</comment>